<dbReference type="Proteomes" id="UP001144256">
    <property type="component" value="Unassembled WGS sequence"/>
</dbReference>
<feature type="transmembrane region" description="Helical" evidence="7">
    <location>
        <begin position="15"/>
        <end position="36"/>
    </location>
</feature>
<dbReference type="GO" id="GO:0055085">
    <property type="term" value="P:transmembrane transport"/>
    <property type="evidence" value="ECO:0007669"/>
    <property type="project" value="InterPro"/>
</dbReference>
<comment type="similarity">
    <text evidence="7">Belongs to the binding-protein-dependent transport system permease family.</text>
</comment>
<dbReference type="PROSITE" id="PS50928">
    <property type="entry name" value="ABC_TM1"/>
    <property type="match status" value="1"/>
</dbReference>
<evidence type="ECO:0000256" key="6">
    <source>
        <dbReference type="ARBA" id="ARBA00023136"/>
    </source>
</evidence>
<evidence type="ECO:0000256" key="7">
    <source>
        <dbReference type="RuleBase" id="RU363032"/>
    </source>
</evidence>
<sequence>MFKFSRLSYKKQRKVIILLFLLVPIVLLITFSYWPLEKMFVYSFYKWNGFSKHKEFIGLNNYIKIFTEPKYFSVFKVSLYYLVGSFIQMPLALYFATILSFKIRGKNFFKGVIFFPYLLNGVAVGFIFLYFFKPDGTLDTLLGALGLNQLIQKWIGNPDIVNFSLAGSSVWRYIGFSFLTFLGAIQSIPSDIYEAAEIDGAGRWAQFRYIIFPSIKRIVELNFILSIKGAISVFEVPYIMTQGANGTKTFVIQTVDAAFKYSKFGLGSAMAVILLIIVVIASLIQNFIFKDREM</sequence>
<dbReference type="InterPro" id="IPR000515">
    <property type="entry name" value="MetI-like"/>
</dbReference>
<comment type="subcellular location">
    <subcellularLocation>
        <location evidence="1 7">Cell membrane</location>
        <topology evidence="1 7">Multi-pass membrane protein</topology>
    </subcellularLocation>
</comment>
<reference evidence="9" key="1">
    <citation type="submission" date="2022-06" db="EMBL/GenBank/DDBJ databases">
        <title>Vallitalea longa sp. nov., an anaerobic bacterium isolated from marine sediment.</title>
        <authorList>
            <person name="Hirano S."/>
            <person name="Terahara T."/>
            <person name="Mori K."/>
            <person name="Hamada M."/>
            <person name="Matsumoto R."/>
            <person name="Kobayashi T."/>
        </authorList>
    </citation>
    <scope>NUCLEOTIDE SEQUENCE</scope>
    <source>
        <strain evidence="9">SH18-1</strain>
    </source>
</reference>
<feature type="transmembrane region" description="Helical" evidence="7">
    <location>
        <begin position="269"/>
        <end position="289"/>
    </location>
</feature>
<comment type="caution">
    <text evidence="9">The sequence shown here is derived from an EMBL/GenBank/DDBJ whole genome shotgun (WGS) entry which is preliminary data.</text>
</comment>
<keyword evidence="6 7" id="KW-0472">Membrane</keyword>
<dbReference type="SUPFAM" id="SSF161098">
    <property type="entry name" value="MetI-like"/>
    <property type="match status" value="1"/>
</dbReference>
<dbReference type="GO" id="GO:0005886">
    <property type="term" value="C:plasma membrane"/>
    <property type="evidence" value="ECO:0007669"/>
    <property type="project" value="UniProtKB-SubCell"/>
</dbReference>
<dbReference type="PANTHER" id="PTHR43005:SF2">
    <property type="entry name" value="INTEGRAL MEMBRANE SUGAR TRANSPORT PROTEIN"/>
    <property type="match status" value="1"/>
</dbReference>
<dbReference type="CDD" id="cd06261">
    <property type="entry name" value="TM_PBP2"/>
    <property type="match status" value="1"/>
</dbReference>
<evidence type="ECO:0000256" key="1">
    <source>
        <dbReference type="ARBA" id="ARBA00004651"/>
    </source>
</evidence>
<name>A0A9W6DG07_9FIRM</name>
<evidence type="ECO:0000256" key="2">
    <source>
        <dbReference type="ARBA" id="ARBA00022448"/>
    </source>
</evidence>
<proteinExistence type="inferred from homology"/>
<dbReference type="InterPro" id="IPR035906">
    <property type="entry name" value="MetI-like_sf"/>
</dbReference>
<dbReference type="Gene3D" id="1.10.3720.10">
    <property type="entry name" value="MetI-like"/>
    <property type="match status" value="1"/>
</dbReference>
<evidence type="ECO:0000256" key="3">
    <source>
        <dbReference type="ARBA" id="ARBA00022475"/>
    </source>
</evidence>
<keyword evidence="2 7" id="KW-0813">Transport</keyword>
<evidence type="ECO:0000313" key="10">
    <source>
        <dbReference type="Proteomes" id="UP001144256"/>
    </source>
</evidence>
<gene>
    <name evidence="9" type="ORF">SH1V18_24530</name>
</gene>
<feature type="transmembrane region" description="Helical" evidence="7">
    <location>
        <begin position="79"/>
        <end position="101"/>
    </location>
</feature>
<keyword evidence="10" id="KW-1185">Reference proteome</keyword>
<evidence type="ECO:0000259" key="8">
    <source>
        <dbReference type="PROSITE" id="PS50928"/>
    </source>
</evidence>
<keyword evidence="4 7" id="KW-0812">Transmembrane</keyword>
<feature type="domain" description="ABC transmembrane type-1" evidence="8">
    <location>
        <begin position="74"/>
        <end position="285"/>
    </location>
</feature>
<dbReference type="Pfam" id="PF00528">
    <property type="entry name" value="BPD_transp_1"/>
    <property type="match status" value="1"/>
</dbReference>
<evidence type="ECO:0000256" key="5">
    <source>
        <dbReference type="ARBA" id="ARBA00022989"/>
    </source>
</evidence>
<keyword evidence="3" id="KW-1003">Cell membrane</keyword>
<dbReference type="AlphaFoldDB" id="A0A9W6DG07"/>
<dbReference type="RefSeq" id="WP_281815766.1">
    <property type="nucleotide sequence ID" value="NZ_BRLB01000006.1"/>
</dbReference>
<feature type="transmembrane region" description="Helical" evidence="7">
    <location>
        <begin position="113"/>
        <end position="132"/>
    </location>
</feature>
<keyword evidence="5 7" id="KW-1133">Transmembrane helix</keyword>
<evidence type="ECO:0000256" key="4">
    <source>
        <dbReference type="ARBA" id="ARBA00022692"/>
    </source>
</evidence>
<evidence type="ECO:0000313" key="9">
    <source>
        <dbReference type="EMBL" id="GKX29973.1"/>
    </source>
</evidence>
<organism evidence="9 10">
    <name type="scientific">Vallitalea longa</name>
    <dbReference type="NCBI Taxonomy" id="2936439"/>
    <lineage>
        <taxon>Bacteria</taxon>
        <taxon>Bacillati</taxon>
        <taxon>Bacillota</taxon>
        <taxon>Clostridia</taxon>
        <taxon>Lachnospirales</taxon>
        <taxon>Vallitaleaceae</taxon>
        <taxon>Vallitalea</taxon>
    </lineage>
</organism>
<protein>
    <submittedName>
        <fullName evidence="9">ABC transporter permease</fullName>
    </submittedName>
</protein>
<dbReference type="EMBL" id="BRLB01000006">
    <property type="protein sequence ID" value="GKX29973.1"/>
    <property type="molecule type" value="Genomic_DNA"/>
</dbReference>
<accession>A0A9W6DG07</accession>
<dbReference type="PANTHER" id="PTHR43005">
    <property type="entry name" value="BLR7065 PROTEIN"/>
    <property type="match status" value="1"/>
</dbReference>